<dbReference type="AlphaFoldDB" id="A0A0V0UEC8"/>
<keyword evidence="2" id="KW-1185">Reference proteome</keyword>
<evidence type="ECO:0000313" key="1">
    <source>
        <dbReference type="EMBL" id="KRX49609.1"/>
    </source>
</evidence>
<sequence>MKEHDDDVSGVYQQHSCHRRSIILPSSSVIWIFDSTFAELEFLSPISSVIKRCQICKSASTTVSKKDICYIQIVYEKRSLNVSKRSEQLSFPTYVSAFADENIEITITTGR</sequence>
<proteinExistence type="predicted"/>
<reference evidence="1 2" key="1">
    <citation type="submission" date="2015-01" db="EMBL/GenBank/DDBJ databases">
        <title>Evolution of Trichinella species and genotypes.</title>
        <authorList>
            <person name="Korhonen P.K."/>
            <person name="Edoardo P."/>
            <person name="Giuseppe L.R."/>
            <person name="Gasser R.B."/>
        </authorList>
    </citation>
    <scope>NUCLEOTIDE SEQUENCE [LARGE SCALE GENOMIC DNA]</scope>
    <source>
        <strain evidence="1">ISS417</strain>
    </source>
</reference>
<dbReference type="Proteomes" id="UP000055048">
    <property type="component" value="Unassembled WGS sequence"/>
</dbReference>
<gene>
    <name evidence="1" type="ORF">T05_12993</name>
</gene>
<protein>
    <submittedName>
        <fullName evidence="1">Uncharacterized protein</fullName>
    </submittedName>
</protein>
<organism evidence="1 2">
    <name type="scientific">Trichinella murrelli</name>
    <dbReference type="NCBI Taxonomy" id="144512"/>
    <lineage>
        <taxon>Eukaryota</taxon>
        <taxon>Metazoa</taxon>
        <taxon>Ecdysozoa</taxon>
        <taxon>Nematoda</taxon>
        <taxon>Enoplea</taxon>
        <taxon>Dorylaimia</taxon>
        <taxon>Trichinellida</taxon>
        <taxon>Trichinellidae</taxon>
        <taxon>Trichinella</taxon>
    </lineage>
</organism>
<evidence type="ECO:0000313" key="2">
    <source>
        <dbReference type="Proteomes" id="UP000055048"/>
    </source>
</evidence>
<accession>A0A0V0UEC8</accession>
<dbReference type="EMBL" id="JYDJ01000014">
    <property type="protein sequence ID" value="KRX49609.1"/>
    <property type="molecule type" value="Genomic_DNA"/>
</dbReference>
<name>A0A0V0UEC8_9BILA</name>
<comment type="caution">
    <text evidence="1">The sequence shown here is derived from an EMBL/GenBank/DDBJ whole genome shotgun (WGS) entry which is preliminary data.</text>
</comment>